<sequence length="124" mass="13364">MNRLSFWFFISALVYLLLGVGLGIYMAGSKDFLFAPVHGHLNLVGWVSFALYGLFYQAVPIASRQRMATVHFALASLGLWTMIPGIALFELGITEALAAIGALLTLCAILVFAAVVMRNGPKSA</sequence>
<proteinExistence type="predicted"/>
<keyword evidence="1" id="KW-1133">Transmembrane helix</keyword>
<feature type="transmembrane region" description="Helical" evidence="1">
    <location>
        <begin position="97"/>
        <end position="117"/>
    </location>
</feature>
<dbReference type="SUPFAM" id="SSF81442">
    <property type="entry name" value="Cytochrome c oxidase subunit I-like"/>
    <property type="match status" value="1"/>
</dbReference>
<reference evidence="2 3" key="1">
    <citation type="submission" date="2022-01" db="EMBL/GenBank/DDBJ databases">
        <title>Maritalea mediterranea sp. nov., isolated from marine plastic residues from the Malva-rosa beach (Valencia, Spain).</title>
        <authorList>
            <person name="Vidal-Verdu A."/>
            <person name="Molina-Menor E."/>
            <person name="Pascual J."/>
            <person name="Pereto J."/>
            <person name="Porcar M."/>
        </authorList>
    </citation>
    <scope>NUCLEOTIDE SEQUENCE [LARGE SCALE GENOMIC DNA]</scope>
    <source>
        <strain evidence="2 3">P4.10X</strain>
    </source>
</reference>
<feature type="transmembrane region" description="Helical" evidence="1">
    <location>
        <begin position="7"/>
        <end position="28"/>
    </location>
</feature>
<gene>
    <name evidence="2" type="ORF">L1I42_13510</name>
</gene>
<evidence type="ECO:0000313" key="3">
    <source>
        <dbReference type="Proteomes" id="UP001201217"/>
    </source>
</evidence>
<keyword evidence="1" id="KW-0812">Transmembrane</keyword>
<keyword evidence="1" id="KW-0472">Membrane</keyword>
<accession>A0ABS9E9L1</accession>
<organism evidence="2 3">
    <name type="scientific">Maritalea mediterranea</name>
    <dbReference type="NCBI Taxonomy" id="2909667"/>
    <lineage>
        <taxon>Bacteria</taxon>
        <taxon>Pseudomonadati</taxon>
        <taxon>Pseudomonadota</taxon>
        <taxon>Alphaproteobacteria</taxon>
        <taxon>Hyphomicrobiales</taxon>
        <taxon>Devosiaceae</taxon>
        <taxon>Maritalea</taxon>
    </lineage>
</organism>
<dbReference type="InterPro" id="IPR036927">
    <property type="entry name" value="Cyt_c_oxase-like_su1_sf"/>
</dbReference>
<dbReference type="EMBL" id="JAKGTI010000003">
    <property type="protein sequence ID" value="MCF4099512.1"/>
    <property type="molecule type" value="Genomic_DNA"/>
</dbReference>
<evidence type="ECO:0000256" key="1">
    <source>
        <dbReference type="SAM" id="Phobius"/>
    </source>
</evidence>
<evidence type="ECO:0008006" key="4">
    <source>
        <dbReference type="Google" id="ProtNLM"/>
    </source>
</evidence>
<feature type="transmembrane region" description="Helical" evidence="1">
    <location>
        <begin position="71"/>
        <end position="91"/>
    </location>
</feature>
<evidence type="ECO:0000313" key="2">
    <source>
        <dbReference type="EMBL" id="MCF4099512.1"/>
    </source>
</evidence>
<name>A0ABS9E9L1_9HYPH</name>
<dbReference type="Proteomes" id="UP001201217">
    <property type="component" value="Unassembled WGS sequence"/>
</dbReference>
<feature type="transmembrane region" description="Helical" evidence="1">
    <location>
        <begin position="40"/>
        <end position="59"/>
    </location>
</feature>
<comment type="caution">
    <text evidence="2">The sequence shown here is derived from an EMBL/GenBank/DDBJ whole genome shotgun (WGS) entry which is preliminary data.</text>
</comment>
<dbReference type="RefSeq" id="WP_236115206.1">
    <property type="nucleotide sequence ID" value="NZ_JAKGTI010000003.1"/>
</dbReference>
<protein>
    <recommendedName>
        <fullName evidence="4">Cytochrome-c oxidase</fullName>
    </recommendedName>
</protein>
<dbReference type="Gene3D" id="1.20.210.10">
    <property type="entry name" value="Cytochrome c oxidase-like, subunit I domain"/>
    <property type="match status" value="1"/>
</dbReference>
<keyword evidence="3" id="KW-1185">Reference proteome</keyword>